<protein>
    <submittedName>
        <fullName evidence="1">Uncharacterized protein YdeI (YjbR/CyaY-like superfamily)</fullName>
    </submittedName>
</protein>
<dbReference type="Proteomes" id="UP001237780">
    <property type="component" value="Unassembled WGS sequence"/>
</dbReference>
<organism evidence="1 2">
    <name type="scientific">Phyllobacterium ifriqiyense</name>
    <dbReference type="NCBI Taxonomy" id="314238"/>
    <lineage>
        <taxon>Bacteria</taxon>
        <taxon>Pseudomonadati</taxon>
        <taxon>Pseudomonadota</taxon>
        <taxon>Alphaproteobacteria</taxon>
        <taxon>Hyphomicrobiales</taxon>
        <taxon>Phyllobacteriaceae</taxon>
        <taxon>Phyllobacterium</taxon>
    </lineage>
</organism>
<proteinExistence type="predicted"/>
<evidence type="ECO:0000313" key="1">
    <source>
        <dbReference type="EMBL" id="MDQ0996657.1"/>
    </source>
</evidence>
<sequence>MPAKSELPIIQFDSAAQFEAWLSEQPRTSQGLWLKLAKKNAGMASISHAESIDSALCHGWIDSQSDKLDDDFWLLRYTPRKAQSKWSQRNCSKATELIEQGRMTSAGLAEVERAKADGRWDAAYAPPSTAQVPDDLQLALDLNPVAKEFFERINKTNRYAILHRIFTAKQAKTRASRIEKFVDMLERGETIYPSKAKI</sequence>
<keyword evidence="2" id="KW-1185">Reference proteome</keyword>
<comment type="caution">
    <text evidence="1">The sequence shown here is derived from an EMBL/GenBank/DDBJ whole genome shotgun (WGS) entry which is preliminary data.</text>
</comment>
<reference evidence="1 2" key="1">
    <citation type="submission" date="2023-07" db="EMBL/GenBank/DDBJ databases">
        <title>Comparative genomics of wheat-associated soil bacteria to identify genetic determinants of phenazine resistance.</title>
        <authorList>
            <person name="Mouncey N."/>
        </authorList>
    </citation>
    <scope>NUCLEOTIDE SEQUENCE [LARGE SCALE GENOMIC DNA]</scope>
    <source>
        <strain evidence="1 2">W4I11</strain>
    </source>
</reference>
<dbReference type="RefSeq" id="WP_307279688.1">
    <property type="nucleotide sequence ID" value="NZ_JAUSZT010000003.1"/>
</dbReference>
<gene>
    <name evidence="1" type="ORF">QFZ34_001839</name>
</gene>
<name>A0ABU0S7C5_9HYPH</name>
<dbReference type="EMBL" id="JAUSZT010000003">
    <property type="protein sequence ID" value="MDQ0996657.1"/>
    <property type="molecule type" value="Genomic_DNA"/>
</dbReference>
<evidence type="ECO:0000313" key="2">
    <source>
        <dbReference type="Proteomes" id="UP001237780"/>
    </source>
</evidence>
<dbReference type="Pfam" id="PF13376">
    <property type="entry name" value="OmdA"/>
    <property type="match status" value="1"/>
</dbReference>
<accession>A0ABU0S7C5</accession>